<name>A0A6P4YDP7_BRABE</name>
<gene>
    <name evidence="4" type="primary">LOC109462850</name>
</gene>
<dbReference type="GeneID" id="109462850"/>
<dbReference type="Proteomes" id="UP000515135">
    <property type="component" value="Unplaced"/>
</dbReference>
<keyword evidence="3" id="KW-1185">Reference proteome</keyword>
<dbReference type="RefSeq" id="XP_019615046.1">
    <property type="nucleotide sequence ID" value="XM_019759487.1"/>
</dbReference>
<dbReference type="OrthoDB" id="10171363at2759"/>
<feature type="signal peptide" evidence="2">
    <location>
        <begin position="1"/>
        <end position="24"/>
    </location>
</feature>
<keyword evidence="2" id="KW-0732">Signal</keyword>
<evidence type="ECO:0000256" key="2">
    <source>
        <dbReference type="SAM" id="SignalP"/>
    </source>
</evidence>
<proteinExistence type="predicted"/>
<evidence type="ECO:0000256" key="1">
    <source>
        <dbReference type="SAM" id="Coils"/>
    </source>
</evidence>
<sequence length="83" mass="9461">MKLFVCTLIVTMVVVAMLADDAEAFGPRRRSGSAKLTSSLKAAELREVVEEARSLLDDLEETEQLEAREFEDLKEEDFVKKRR</sequence>
<dbReference type="KEGG" id="bbel:109462850"/>
<evidence type="ECO:0000313" key="3">
    <source>
        <dbReference type="Proteomes" id="UP000515135"/>
    </source>
</evidence>
<accession>A0A6P4YDP7</accession>
<feature type="coiled-coil region" evidence="1">
    <location>
        <begin position="42"/>
        <end position="76"/>
    </location>
</feature>
<keyword evidence="1" id="KW-0175">Coiled coil</keyword>
<organism evidence="3 4">
    <name type="scientific">Branchiostoma belcheri</name>
    <name type="common">Amphioxus</name>
    <dbReference type="NCBI Taxonomy" id="7741"/>
    <lineage>
        <taxon>Eukaryota</taxon>
        <taxon>Metazoa</taxon>
        <taxon>Chordata</taxon>
        <taxon>Cephalochordata</taxon>
        <taxon>Leptocardii</taxon>
        <taxon>Amphioxiformes</taxon>
        <taxon>Branchiostomatidae</taxon>
        <taxon>Branchiostoma</taxon>
    </lineage>
</organism>
<protein>
    <submittedName>
        <fullName evidence="4">Uncharacterized protein LOC109462850 isoform X1</fullName>
    </submittedName>
</protein>
<evidence type="ECO:0000313" key="4">
    <source>
        <dbReference type="RefSeq" id="XP_019615046.1"/>
    </source>
</evidence>
<feature type="chain" id="PRO_5028234644" evidence="2">
    <location>
        <begin position="25"/>
        <end position="83"/>
    </location>
</feature>
<dbReference type="AlphaFoldDB" id="A0A6P4YDP7"/>
<reference evidence="4" key="1">
    <citation type="submission" date="2025-08" db="UniProtKB">
        <authorList>
            <consortium name="RefSeq"/>
        </authorList>
    </citation>
    <scope>IDENTIFICATION</scope>
    <source>
        <tissue evidence="4">Gonad</tissue>
    </source>
</reference>